<protein>
    <submittedName>
        <fullName evidence="4">Short-chain dehydrogenase</fullName>
    </submittedName>
</protein>
<dbReference type="PANTHER" id="PTHR44196">
    <property type="entry name" value="DEHYDROGENASE/REDUCTASE SDR FAMILY MEMBER 7B"/>
    <property type="match status" value="1"/>
</dbReference>
<dbReference type="PRINTS" id="PR00080">
    <property type="entry name" value="SDRFAMILY"/>
</dbReference>
<keyword evidence="2" id="KW-0560">Oxidoreductase</keyword>
<reference evidence="4 5" key="1">
    <citation type="submission" date="2017-10" db="EMBL/GenBank/DDBJ databases">
        <title>Frigbacter circumglobatus gen. nov. sp. nov., isolated from sediment cultured in situ.</title>
        <authorList>
            <person name="Zhao Z."/>
        </authorList>
    </citation>
    <scope>NUCLEOTIDE SEQUENCE [LARGE SCALE GENOMIC DNA]</scope>
    <source>
        <strain evidence="4 5">ZYL</strain>
    </source>
</reference>
<dbReference type="RefSeq" id="WP_099471679.1">
    <property type="nucleotide sequence ID" value="NZ_CP041025.1"/>
</dbReference>
<dbReference type="OrthoDB" id="335726at2"/>
<comment type="caution">
    <text evidence="4">The sequence shown here is derived from an EMBL/GenBank/DDBJ whole genome shotgun (WGS) entry which is preliminary data.</text>
</comment>
<evidence type="ECO:0000313" key="4">
    <source>
        <dbReference type="EMBL" id="PHZ86095.1"/>
    </source>
</evidence>
<evidence type="ECO:0000256" key="1">
    <source>
        <dbReference type="ARBA" id="ARBA00006484"/>
    </source>
</evidence>
<dbReference type="InParanoid" id="A0A2G4YUU6"/>
<evidence type="ECO:0000256" key="3">
    <source>
        <dbReference type="RuleBase" id="RU000363"/>
    </source>
</evidence>
<organism evidence="4 5">
    <name type="scientific">Paremcibacter congregatus</name>
    <dbReference type="NCBI Taxonomy" id="2043170"/>
    <lineage>
        <taxon>Bacteria</taxon>
        <taxon>Pseudomonadati</taxon>
        <taxon>Pseudomonadota</taxon>
        <taxon>Alphaproteobacteria</taxon>
        <taxon>Emcibacterales</taxon>
        <taxon>Emcibacteraceae</taxon>
        <taxon>Paremcibacter</taxon>
    </lineage>
</organism>
<dbReference type="AlphaFoldDB" id="A0A2G4YUU6"/>
<name>A0A2G4YUU6_9PROT</name>
<dbReference type="Gene3D" id="3.40.50.720">
    <property type="entry name" value="NAD(P)-binding Rossmann-like Domain"/>
    <property type="match status" value="1"/>
</dbReference>
<proteinExistence type="inferred from homology"/>
<dbReference type="PRINTS" id="PR00081">
    <property type="entry name" value="GDHRDH"/>
</dbReference>
<dbReference type="InterPro" id="IPR002347">
    <property type="entry name" value="SDR_fam"/>
</dbReference>
<dbReference type="InterPro" id="IPR036291">
    <property type="entry name" value="NAD(P)-bd_dom_sf"/>
</dbReference>
<keyword evidence="5" id="KW-1185">Reference proteome</keyword>
<dbReference type="GO" id="GO:0016020">
    <property type="term" value="C:membrane"/>
    <property type="evidence" value="ECO:0007669"/>
    <property type="project" value="TreeGrafter"/>
</dbReference>
<dbReference type="InterPro" id="IPR020904">
    <property type="entry name" value="Sc_DH/Rdtase_CS"/>
</dbReference>
<dbReference type="EMBL" id="PDEM01000009">
    <property type="protein sequence ID" value="PHZ86095.1"/>
    <property type="molecule type" value="Genomic_DNA"/>
</dbReference>
<comment type="similarity">
    <text evidence="1 3">Belongs to the short-chain dehydrogenases/reductases (SDR) family.</text>
</comment>
<dbReference type="Proteomes" id="UP000229730">
    <property type="component" value="Unassembled WGS sequence"/>
</dbReference>
<dbReference type="GO" id="GO:0016491">
    <property type="term" value="F:oxidoreductase activity"/>
    <property type="evidence" value="ECO:0007669"/>
    <property type="project" value="UniProtKB-KW"/>
</dbReference>
<sequence length="254" mass="27459">MKNPKSILITGGSSGLGEHLAKDYAGEDITLFLCGRNADRLDAVTKACEAKGAEVHSTLIDTADEIAMTAWITACDGICPLDLVIANAGIGPGFSPDQDLGAHTKQVFAVNLHGVFHTIHPALALMKERGRGQIALISSLAGYHGLPTAPAYSASKVAVKGYGEALRGLYAPFGVEINVVCPGFVKSRMTASNKFPMPFLMETEPAIKALRRGLEKNQARITFPWQLSLIFGFIVRFLPEWLFDRLFRVMPSKT</sequence>
<dbReference type="Pfam" id="PF00106">
    <property type="entry name" value="adh_short"/>
    <property type="match status" value="1"/>
</dbReference>
<evidence type="ECO:0000313" key="5">
    <source>
        <dbReference type="Proteomes" id="UP000229730"/>
    </source>
</evidence>
<dbReference type="SUPFAM" id="SSF51735">
    <property type="entry name" value="NAD(P)-binding Rossmann-fold domains"/>
    <property type="match status" value="1"/>
</dbReference>
<dbReference type="PANTHER" id="PTHR44196:SF1">
    <property type="entry name" value="DEHYDROGENASE_REDUCTASE SDR FAMILY MEMBER 7B"/>
    <property type="match status" value="1"/>
</dbReference>
<accession>A0A2G4YUU6</accession>
<dbReference type="PROSITE" id="PS00061">
    <property type="entry name" value="ADH_SHORT"/>
    <property type="match status" value="1"/>
</dbReference>
<evidence type="ECO:0000256" key="2">
    <source>
        <dbReference type="ARBA" id="ARBA00023002"/>
    </source>
</evidence>
<gene>
    <name evidence="4" type="ORF">CRD36_05345</name>
</gene>